<dbReference type="EMBL" id="CM037162">
    <property type="protein sequence ID" value="KAH7863044.1"/>
    <property type="molecule type" value="Genomic_DNA"/>
</dbReference>
<evidence type="ECO:0000313" key="1">
    <source>
        <dbReference type="EMBL" id="KAH7863044.1"/>
    </source>
</evidence>
<evidence type="ECO:0000313" key="2">
    <source>
        <dbReference type="Proteomes" id="UP000828048"/>
    </source>
</evidence>
<name>A0ACB7ZBB8_9ERIC</name>
<comment type="caution">
    <text evidence="1">The sequence shown here is derived from an EMBL/GenBank/DDBJ whole genome shotgun (WGS) entry which is preliminary data.</text>
</comment>
<accession>A0ACB7ZBB8</accession>
<proteinExistence type="predicted"/>
<keyword evidence="2" id="KW-1185">Reference proteome</keyword>
<organism evidence="1 2">
    <name type="scientific">Vaccinium darrowii</name>
    <dbReference type="NCBI Taxonomy" id="229202"/>
    <lineage>
        <taxon>Eukaryota</taxon>
        <taxon>Viridiplantae</taxon>
        <taxon>Streptophyta</taxon>
        <taxon>Embryophyta</taxon>
        <taxon>Tracheophyta</taxon>
        <taxon>Spermatophyta</taxon>
        <taxon>Magnoliopsida</taxon>
        <taxon>eudicotyledons</taxon>
        <taxon>Gunneridae</taxon>
        <taxon>Pentapetalae</taxon>
        <taxon>asterids</taxon>
        <taxon>Ericales</taxon>
        <taxon>Ericaceae</taxon>
        <taxon>Vaccinioideae</taxon>
        <taxon>Vaccinieae</taxon>
        <taxon>Vaccinium</taxon>
    </lineage>
</organism>
<gene>
    <name evidence="1" type="ORF">Vadar_012597</name>
</gene>
<reference evidence="1 2" key="1">
    <citation type="journal article" date="2021" name="Hortic Res">
        <title>High-quality reference genome and annotation aids understanding of berry development for evergreen blueberry (Vaccinium darrowii).</title>
        <authorList>
            <person name="Yu J."/>
            <person name="Hulse-Kemp A.M."/>
            <person name="Babiker E."/>
            <person name="Staton M."/>
        </authorList>
    </citation>
    <scope>NUCLEOTIDE SEQUENCE [LARGE SCALE GENOMIC DNA]</scope>
    <source>
        <strain evidence="2">cv. NJ 8807/NJ 8810</strain>
        <tissue evidence="1">Young leaf</tissue>
    </source>
</reference>
<dbReference type="Proteomes" id="UP000828048">
    <property type="component" value="Chromosome 12"/>
</dbReference>
<protein>
    <submittedName>
        <fullName evidence="1">Uncharacterized protein</fullName>
    </submittedName>
</protein>
<sequence>MKQHPSSNLESTASKQGMNRDSKVISKIKPKPIITHIFAPEIIKTDQANFRELVQRLTGKSSDGKTHKVMKTNSHPTKEERSKNSESENDVHINPNGERIKEESEEIFGGENSNCFIDLIELPLLPLKSSHFSKYGGMPLFR</sequence>